<evidence type="ECO:0000259" key="2">
    <source>
        <dbReference type="Pfam" id="PF01841"/>
    </source>
</evidence>
<evidence type="ECO:0000256" key="1">
    <source>
        <dbReference type="SAM" id="SignalP"/>
    </source>
</evidence>
<dbReference type="InterPro" id="IPR002931">
    <property type="entry name" value="Transglutaminase-like"/>
</dbReference>
<name>A0A2S7KLZ7_9FLAO</name>
<sequence>MKKLKVLIVVLIVCTSPFLAQNKEYGKVSLLEVASKQDAEFPEADAVVLSRRVVAYIGNYVEVQERIKIYNKDAFDYATVHVPYPDATKLKASTYNLVNNEIVATNLDDDLVFTDEVVKGVDLKKFTFPDVKAGSVLEYTYRSPNGTTSNINLQYGIPIKDLEVKVTNKMQIGFEVIQNPRAFLLMNRKEEGKSTYFTAQNVQPLKSESYVYDMDLYRSFLKINLTAVGTYMDVSDWRSLAGSIASDRGFTRHITARQLSKEEISAILDGETDPVKKAEKIYWYVKNNTAWNDSYDVFPEQSGKQLLKGEEGTMADINALLISALRDADLEAQPVLLSTRLNGIPLSPSVEAFNAMVAGVQIGEQVRLYDAAVSRSTVNYLDLGLVNWKGMYVDLDDRVFKWVEIPLPSRTARTVMGQIEIQDDGLLTGQVQERNSGYLSVGLRDEWENDGVADQVDRLSFNANDAEIFDITAKSDNPEITDQRFSFEWEEGVEEVGGKLYVDPLLFYTLNSNPFTAETRQFPIDFGFAQKQQITMTMKIPEGYQVESVPEPLQAVLPEKMGSYVFQVTPKGQQVVVRAIFKIDQPLVSFDRYELIKEFFRVRVAKETEKIVLSKP</sequence>
<dbReference type="AlphaFoldDB" id="A0A2S7KLZ7"/>
<proteinExistence type="predicted"/>
<feature type="signal peptide" evidence="1">
    <location>
        <begin position="1"/>
        <end position="20"/>
    </location>
</feature>
<feature type="chain" id="PRO_5015404988" description="Transglutaminase-like domain-containing protein" evidence="1">
    <location>
        <begin position="21"/>
        <end position="616"/>
    </location>
</feature>
<dbReference type="EMBL" id="MQUB01000001">
    <property type="protein sequence ID" value="PQB03659.1"/>
    <property type="molecule type" value="Genomic_DNA"/>
</dbReference>
<keyword evidence="1" id="KW-0732">Signal</keyword>
<dbReference type="OrthoDB" id="98874at2"/>
<evidence type="ECO:0000313" key="4">
    <source>
        <dbReference type="Proteomes" id="UP000239800"/>
    </source>
</evidence>
<reference evidence="3 4" key="1">
    <citation type="submission" date="2016-11" db="EMBL/GenBank/DDBJ databases">
        <title>Trade-off between light-utilization and light-protection in marine flavobacteria.</title>
        <authorList>
            <person name="Kumagai Y."/>
        </authorList>
    </citation>
    <scope>NUCLEOTIDE SEQUENCE [LARGE SCALE GENOMIC DNA]</scope>
    <source>
        <strain evidence="3 4">NBRC 107741</strain>
    </source>
</reference>
<accession>A0A2S7KLZ7</accession>
<organism evidence="3 4">
    <name type="scientific">Aureitalea marina</name>
    <dbReference type="NCBI Taxonomy" id="930804"/>
    <lineage>
        <taxon>Bacteria</taxon>
        <taxon>Pseudomonadati</taxon>
        <taxon>Bacteroidota</taxon>
        <taxon>Flavobacteriia</taxon>
        <taxon>Flavobacteriales</taxon>
        <taxon>Flavobacteriaceae</taxon>
        <taxon>Aureitalea</taxon>
    </lineage>
</organism>
<dbReference type="Proteomes" id="UP000239800">
    <property type="component" value="Unassembled WGS sequence"/>
</dbReference>
<dbReference type="RefSeq" id="WP_104811581.1">
    <property type="nucleotide sequence ID" value="NZ_MQUB01000001.1"/>
</dbReference>
<dbReference type="Gene3D" id="2.60.120.1130">
    <property type="match status" value="1"/>
</dbReference>
<dbReference type="Pfam" id="PF01841">
    <property type="entry name" value="Transglut_core"/>
    <property type="match status" value="1"/>
</dbReference>
<keyword evidence="4" id="KW-1185">Reference proteome</keyword>
<gene>
    <name evidence="3" type="ORF">BST85_01140</name>
</gene>
<dbReference type="Gene3D" id="3.10.620.30">
    <property type="match status" value="1"/>
</dbReference>
<dbReference type="Gene3D" id="2.60.40.3140">
    <property type="match status" value="1"/>
</dbReference>
<protein>
    <recommendedName>
        <fullName evidence="2">Transglutaminase-like domain-containing protein</fullName>
    </recommendedName>
</protein>
<comment type="caution">
    <text evidence="3">The sequence shown here is derived from an EMBL/GenBank/DDBJ whole genome shotgun (WGS) entry which is preliminary data.</text>
</comment>
<feature type="domain" description="Transglutaminase-like" evidence="2">
    <location>
        <begin position="267"/>
        <end position="337"/>
    </location>
</feature>
<evidence type="ECO:0000313" key="3">
    <source>
        <dbReference type="EMBL" id="PQB03659.1"/>
    </source>
</evidence>